<dbReference type="HOGENOM" id="CLU_1284761_0_0_1"/>
<dbReference type="EnsemblMetazoa" id="tetur08g07340.1">
    <property type="protein sequence ID" value="tetur08g07340.1"/>
    <property type="gene ID" value="tetur08g07340"/>
</dbReference>
<keyword evidence="1" id="KW-1133">Transmembrane helix</keyword>
<keyword evidence="1" id="KW-0472">Membrane</keyword>
<evidence type="ECO:0000313" key="3">
    <source>
        <dbReference type="Proteomes" id="UP000015104"/>
    </source>
</evidence>
<organism evidence="2 3">
    <name type="scientific">Tetranychus urticae</name>
    <name type="common">Two-spotted spider mite</name>
    <dbReference type="NCBI Taxonomy" id="32264"/>
    <lineage>
        <taxon>Eukaryota</taxon>
        <taxon>Metazoa</taxon>
        <taxon>Ecdysozoa</taxon>
        <taxon>Arthropoda</taxon>
        <taxon>Chelicerata</taxon>
        <taxon>Arachnida</taxon>
        <taxon>Acari</taxon>
        <taxon>Acariformes</taxon>
        <taxon>Trombidiformes</taxon>
        <taxon>Prostigmata</taxon>
        <taxon>Eleutherengona</taxon>
        <taxon>Raphignathae</taxon>
        <taxon>Tetranychoidea</taxon>
        <taxon>Tetranychidae</taxon>
        <taxon>Tetranychus</taxon>
    </lineage>
</organism>
<accession>T1KCE5</accession>
<reference evidence="2" key="2">
    <citation type="submission" date="2015-06" db="UniProtKB">
        <authorList>
            <consortium name="EnsemblMetazoa"/>
        </authorList>
    </citation>
    <scope>IDENTIFICATION</scope>
</reference>
<proteinExistence type="predicted"/>
<feature type="transmembrane region" description="Helical" evidence="1">
    <location>
        <begin position="154"/>
        <end position="173"/>
    </location>
</feature>
<reference evidence="3" key="1">
    <citation type="submission" date="2011-08" db="EMBL/GenBank/DDBJ databases">
        <authorList>
            <person name="Rombauts S."/>
        </authorList>
    </citation>
    <scope>NUCLEOTIDE SEQUENCE</scope>
    <source>
        <strain evidence="3">London</strain>
    </source>
</reference>
<keyword evidence="3" id="KW-1185">Reference proteome</keyword>
<dbReference type="EMBL" id="CAEY01001959">
    <property type="status" value="NOT_ANNOTATED_CDS"/>
    <property type="molecule type" value="Genomic_DNA"/>
</dbReference>
<sequence>MSSRDSYDLKPFLLIYNGIVFGANGAGIMLDLWVTDWARVSFDCTPISYQITDLKPFFTIYLAYIFFWLHIGEMVPRVVATLMKKKVQWDTFDTITELFFIFTIYYGIKYYPGKASSFLTLVTLIFGLFDYAMRVCASAGPPTVDIDYWQKTFAFFKFLHSLSILIHGYILFFTPSCSNITTLSLLEIMASTFNLINTYRNGSTAWSKAKCLKFD</sequence>
<feature type="transmembrane region" description="Helical" evidence="1">
    <location>
        <begin position="54"/>
        <end position="71"/>
    </location>
</feature>
<keyword evidence="1" id="KW-0812">Transmembrane</keyword>
<name>T1KCE5_TETUR</name>
<evidence type="ECO:0000313" key="2">
    <source>
        <dbReference type="EnsemblMetazoa" id="tetur08g07340.1"/>
    </source>
</evidence>
<evidence type="ECO:0000256" key="1">
    <source>
        <dbReference type="SAM" id="Phobius"/>
    </source>
</evidence>
<feature type="transmembrane region" description="Helical" evidence="1">
    <location>
        <begin position="12"/>
        <end position="34"/>
    </location>
</feature>
<protein>
    <recommendedName>
        <fullName evidence="4">Very-long-chain 3-oxoacyl-CoA synthase</fullName>
    </recommendedName>
</protein>
<evidence type="ECO:0008006" key="4">
    <source>
        <dbReference type="Google" id="ProtNLM"/>
    </source>
</evidence>
<dbReference type="AlphaFoldDB" id="T1KCE5"/>
<feature type="transmembrane region" description="Helical" evidence="1">
    <location>
        <begin position="114"/>
        <end position="133"/>
    </location>
</feature>
<dbReference type="Proteomes" id="UP000015104">
    <property type="component" value="Unassembled WGS sequence"/>
</dbReference>